<dbReference type="Proteomes" id="UP000316184">
    <property type="component" value="Unassembled WGS sequence"/>
</dbReference>
<reference evidence="2 3" key="1">
    <citation type="submission" date="2019-06" db="EMBL/GenBank/DDBJ databases">
        <title>Sequencing the genomes of 1000 actinobacteria strains.</title>
        <authorList>
            <person name="Klenk H.-P."/>
        </authorList>
    </citation>
    <scope>NUCLEOTIDE SEQUENCE [LARGE SCALE GENOMIC DNA]</scope>
    <source>
        <strain evidence="2 3">DSM 46699</strain>
    </source>
</reference>
<name>A0A561U8M9_9PSEU</name>
<organism evidence="2 3">
    <name type="scientific">Saccharopolyspora dendranthemae</name>
    <dbReference type="NCBI Taxonomy" id="1181886"/>
    <lineage>
        <taxon>Bacteria</taxon>
        <taxon>Bacillati</taxon>
        <taxon>Actinomycetota</taxon>
        <taxon>Actinomycetes</taxon>
        <taxon>Pseudonocardiales</taxon>
        <taxon>Pseudonocardiaceae</taxon>
        <taxon>Saccharopolyspora</taxon>
    </lineage>
</organism>
<dbReference type="EMBL" id="VIWX01000002">
    <property type="protein sequence ID" value="TWF95712.1"/>
    <property type="molecule type" value="Genomic_DNA"/>
</dbReference>
<gene>
    <name evidence="2" type="ORF">FHU35_12711</name>
</gene>
<feature type="region of interest" description="Disordered" evidence="1">
    <location>
        <begin position="166"/>
        <end position="188"/>
    </location>
</feature>
<evidence type="ECO:0000313" key="3">
    <source>
        <dbReference type="Proteomes" id="UP000316184"/>
    </source>
</evidence>
<comment type="caution">
    <text evidence="2">The sequence shown here is derived from an EMBL/GenBank/DDBJ whole genome shotgun (WGS) entry which is preliminary data.</text>
</comment>
<evidence type="ECO:0000256" key="1">
    <source>
        <dbReference type="SAM" id="MobiDB-lite"/>
    </source>
</evidence>
<evidence type="ECO:0000313" key="2">
    <source>
        <dbReference type="EMBL" id="TWF95712.1"/>
    </source>
</evidence>
<protein>
    <submittedName>
        <fullName evidence="2">Uncharacterized protein</fullName>
    </submittedName>
</protein>
<feature type="compositionally biased region" description="Basic and acidic residues" evidence="1">
    <location>
        <begin position="168"/>
        <end position="177"/>
    </location>
</feature>
<accession>A0A561U8M9</accession>
<dbReference type="AlphaFoldDB" id="A0A561U8M9"/>
<sequence length="188" mass="20618">MMSTGTSPMHERISAVTGVAARAVAGLLASGGNSPHPEVRRRITEAEHEWQRREQVHRLARNRRQADERSLNDIAENGVAQVLFHGLEPHSCPRCDTPISERRRREERERHRCAVCTSDLSTAAPAADKPEISARLRLAASEAAETAALAGLRSAEVVLAELIAELAEPPRPRRGDDWSGSPTSDGRR</sequence>
<proteinExistence type="predicted"/>
<keyword evidence="3" id="KW-1185">Reference proteome</keyword>